<reference evidence="7" key="1">
    <citation type="submission" date="2020-07" db="EMBL/GenBank/DDBJ databases">
        <title>Koleobacter methoxysyntrophicus gen. nov., sp. nov., a novel anaerobic bacterium isolated from deep subsurface oil field and proposal of Koleobacterales ord. nov. in the phylum Firmicutes.</title>
        <authorList>
            <person name="Sakamoto S."/>
            <person name="Tamaki H."/>
        </authorList>
    </citation>
    <scope>NUCLEOTIDE SEQUENCE</scope>
    <source>
        <strain evidence="7">NRmbB1</strain>
    </source>
</reference>
<gene>
    <name evidence="7" type="ORF">H0A61_00382</name>
</gene>
<keyword evidence="8" id="KW-1185">Reference proteome</keyword>
<feature type="transmembrane region" description="Helical" evidence="6">
    <location>
        <begin position="240"/>
        <end position="258"/>
    </location>
</feature>
<dbReference type="PANTHER" id="PTHR32196">
    <property type="entry name" value="ABC TRANSPORTER PERMEASE PROTEIN YPHD-RELATED-RELATED"/>
    <property type="match status" value="1"/>
</dbReference>
<dbReference type="KEGG" id="kme:H0A61_00382"/>
<organism evidence="7 8">
    <name type="scientific">Koleobacter methoxysyntrophicus</name>
    <dbReference type="NCBI Taxonomy" id="2751313"/>
    <lineage>
        <taxon>Bacteria</taxon>
        <taxon>Bacillati</taxon>
        <taxon>Bacillota</taxon>
        <taxon>Clostridia</taxon>
        <taxon>Koleobacterales</taxon>
        <taxon>Koleobacteraceae</taxon>
        <taxon>Koleobacter</taxon>
    </lineage>
</organism>
<accession>A0A8A0RJJ7</accession>
<evidence type="ECO:0008006" key="9">
    <source>
        <dbReference type="Google" id="ProtNLM"/>
    </source>
</evidence>
<feature type="transmembrane region" description="Helical" evidence="6">
    <location>
        <begin position="39"/>
        <end position="59"/>
    </location>
</feature>
<evidence type="ECO:0000313" key="7">
    <source>
        <dbReference type="EMBL" id="QSQ08062.1"/>
    </source>
</evidence>
<comment type="subcellular location">
    <subcellularLocation>
        <location evidence="1">Cell membrane</location>
        <topology evidence="1">Multi-pass membrane protein</topology>
    </subcellularLocation>
</comment>
<evidence type="ECO:0000256" key="4">
    <source>
        <dbReference type="ARBA" id="ARBA00022989"/>
    </source>
</evidence>
<evidence type="ECO:0000256" key="2">
    <source>
        <dbReference type="ARBA" id="ARBA00022475"/>
    </source>
</evidence>
<name>A0A8A0RJJ7_9FIRM</name>
<dbReference type="EMBL" id="CP059066">
    <property type="protein sequence ID" value="QSQ08062.1"/>
    <property type="molecule type" value="Genomic_DNA"/>
</dbReference>
<feature type="transmembrane region" description="Helical" evidence="6">
    <location>
        <begin position="186"/>
        <end position="209"/>
    </location>
</feature>
<feature type="transmembrane region" description="Helical" evidence="6">
    <location>
        <begin position="264"/>
        <end position="286"/>
    </location>
</feature>
<evidence type="ECO:0000256" key="1">
    <source>
        <dbReference type="ARBA" id="ARBA00004651"/>
    </source>
</evidence>
<evidence type="ECO:0000313" key="8">
    <source>
        <dbReference type="Proteomes" id="UP000662904"/>
    </source>
</evidence>
<evidence type="ECO:0000256" key="5">
    <source>
        <dbReference type="ARBA" id="ARBA00023136"/>
    </source>
</evidence>
<proteinExistence type="predicted"/>
<dbReference type="GO" id="GO:0005886">
    <property type="term" value="C:plasma membrane"/>
    <property type="evidence" value="ECO:0007669"/>
    <property type="project" value="UniProtKB-SubCell"/>
</dbReference>
<dbReference type="RefSeq" id="WP_206708297.1">
    <property type="nucleotide sequence ID" value="NZ_CP059066.1"/>
</dbReference>
<feature type="transmembrane region" description="Helical" evidence="6">
    <location>
        <begin position="66"/>
        <end position="87"/>
    </location>
</feature>
<feature type="transmembrane region" description="Helical" evidence="6">
    <location>
        <begin position="93"/>
        <end position="115"/>
    </location>
</feature>
<dbReference type="Pfam" id="PF02653">
    <property type="entry name" value="BPD_transp_2"/>
    <property type="match status" value="1"/>
</dbReference>
<dbReference type="AlphaFoldDB" id="A0A8A0RJJ7"/>
<dbReference type="PANTHER" id="PTHR32196:SF15">
    <property type="entry name" value="SUGAR ABC TRANSPORTER PERMEASE PROTEIN"/>
    <property type="match status" value="1"/>
</dbReference>
<keyword evidence="4 6" id="KW-1133">Transmembrane helix</keyword>
<evidence type="ECO:0000256" key="3">
    <source>
        <dbReference type="ARBA" id="ARBA00022692"/>
    </source>
</evidence>
<protein>
    <recommendedName>
        <fullName evidence="9">ABC transporter</fullName>
    </recommendedName>
</protein>
<feature type="transmembrane region" description="Helical" evidence="6">
    <location>
        <begin position="293"/>
        <end position="314"/>
    </location>
</feature>
<sequence>MKDRLKEFVDNVGYPRIIIGLFLLFLLISAVMLKLQMRSLITGILVRTGMNGILVLAMVPSIQSGTGLNFGLPVGIVCGLVGAVVSIEMNLSGFAGFTAAIIIGVILAVISGYIYGHMLNRVKGQEMLVGTYAGFSIASGMCMFWLLAPLYSPKMIWPYGGKGLRVTISLENTFDKVLNNWKAFDLMGVTVPTGLLLFMALFCFIIWLFSRSKTGITMQAAGSNPKFAESSGIDVDKARIIGTTISTVLGAVGIVVYAQSYGFLQLYTAPLFMAFPAVAAILIGGASVRRATIFNVILGTFLFQALLVVALPVTNAVLPEGNLSEVVRIIISNGIILYALTRIRGGE</sequence>
<evidence type="ECO:0000256" key="6">
    <source>
        <dbReference type="SAM" id="Phobius"/>
    </source>
</evidence>
<keyword evidence="3 6" id="KW-0812">Transmembrane</keyword>
<feature type="transmembrane region" description="Helical" evidence="6">
    <location>
        <begin position="127"/>
        <end position="148"/>
    </location>
</feature>
<dbReference type="InterPro" id="IPR001851">
    <property type="entry name" value="ABC_transp_permease"/>
</dbReference>
<dbReference type="Proteomes" id="UP000662904">
    <property type="component" value="Chromosome"/>
</dbReference>
<feature type="transmembrane region" description="Helical" evidence="6">
    <location>
        <begin position="326"/>
        <end position="343"/>
    </location>
</feature>
<feature type="transmembrane region" description="Helical" evidence="6">
    <location>
        <begin position="12"/>
        <end position="33"/>
    </location>
</feature>
<dbReference type="GO" id="GO:0022857">
    <property type="term" value="F:transmembrane transporter activity"/>
    <property type="evidence" value="ECO:0007669"/>
    <property type="project" value="InterPro"/>
</dbReference>
<keyword evidence="2" id="KW-1003">Cell membrane</keyword>
<keyword evidence="5 6" id="KW-0472">Membrane</keyword>